<organism evidence="1 2">
    <name type="scientific">Platanthera zijinensis</name>
    <dbReference type="NCBI Taxonomy" id="2320716"/>
    <lineage>
        <taxon>Eukaryota</taxon>
        <taxon>Viridiplantae</taxon>
        <taxon>Streptophyta</taxon>
        <taxon>Embryophyta</taxon>
        <taxon>Tracheophyta</taxon>
        <taxon>Spermatophyta</taxon>
        <taxon>Magnoliopsida</taxon>
        <taxon>Liliopsida</taxon>
        <taxon>Asparagales</taxon>
        <taxon>Orchidaceae</taxon>
        <taxon>Orchidoideae</taxon>
        <taxon>Orchideae</taxon>
        <taxon>Orchidinae</taxon>
        <taxon>Platanthera</taxon>
    </lineage>
</organism>
<dbReference type="Proteomes" id="UP001418222">
    <property type="component" value="Unassembled WGS sequence"/>
</dbReference>
<dbReference type="EMBL" id="JBBWWQ010000019">
    <property type="protein sequence ID" value="KAK8918931.1"/>
    <property type="molecule type" value="Genomic_DNA"/>
</dbReference>
<proteinExistence type="predicted"/>
<protein>
    <submittedName>
        <fullName evidence="1">Uncharacterized protein</fullName>
    </submittedName>
</protein>
<name>A0AAP0FW40_9ASPA</name>
<comment type="caution">
    <text evidence="1">The sequence shown here is derived from an EMBL/GenBank/DDBJ whole genome shotgun (WGS) entry which is preliminary data.</text>
</comment>
<evidence type="ECO:0000313" key="2">
    <source>
        <dbReference type="Proteomes" id="UP001418222"/>
    </source>
</evidence>
<sequence length="63" mass="7129">MLCPFGEDHVSHRICSPYSSWKLEELASKCSIILLKRTDFSKMIISDIKTRGVEGESAINLFP</sequence>
<gene>
    <name evidence="1" type="ORF">KSP39_PZI021731</name>
</gene>
<accession>A0AAP0FW40</accession>
<dbReference type="AlphaFoldDB" id="A0AAP0FW40"/>
<reference evidence="1 2" key="1">
    <citation type="journal article" date="2022" name="Nat. Plants">
        <title>Genomes of leafy and leafless Platanthera orchids illuminate the evolution of mycoheterotrophy.</title>
        <authorList>
            <person name="Li M.H."/>
            <person name="Liu K.W."/>
            <person name="Li Z."/>
            <person name="Lu H.C."/>
            <person name="Ye Q.L."/>
            <person name="Zhang D."/>
            <person name="Wang J.Y."/>
            <person name="Li Y.F."/>
            <person name="Zhong Z.M."/>
            <person name="Liu X."/>
            <person name="Yu X."/>
            <person name="Liu D.K."/>
            <person name="Tu X.D."/>
            <person name="Liu B."/>
            <person name="Hao Y."/>
            <person name="Liao X.Y."/>
            <person name="Jiang Y.T."/>
            <person name="Sun W.H."/>
            <person name="Chen J."/>
            <person name="Chen Y.Q."/>
            <person name="Ai Y."/>
            <person name="Zhai J.W."/>
            <person name="Wu S.S."/>
            <person name="Zhou Z."/>
            <person name="Hsiao Y.Y."/>
            <person name="Wu W.L."/>
            <person name="Chen Y.Y."/>
            <person name="Lin Y.F."/>
            <person name="Hsu J.L."/>
            <person name="Li C.Y."/>
            <person name="Wang Z.W."/>
            <person name="Zhao X."/>
            <person name="Zhong W.Y."/>
            <person name="Ma X.K."/>
            <person name="Ma L."/>
            <person name="Huang J."/>
            <person name="Chen G.Z."/>
            <person name="Huang M.Z."/>
            <person name="Huang L."/>
            <person name="Peng D.H."/>
            <person name="Luo Y.B."/>
            <person name="Zou S.Q."/>
            <person name="Chen S.P."/>
            <person name="Lan S."/>
            <person name="Tsai W.C."/>
            <person name="Van de Peer Y."/>
            <person name="Liu Z.J."/>
        </authorList>
    </citation>
    <scope>NUCLEOTIDE SEQUENCE [LARGE SCALE GENOMIC DNA]</scope>
    <source>
        <strain evidence="1">Lor287</strain>
    </source>
</reference>
<keyword evidence="2" id="KW-1185">Reference proteome</keyword>
<evidence type="ECO:0000313" key="1">
    <source>
        <dbReference type="EMBL" id="KAK8918931.1"/>
    </source>
</evidence>